<dbReference type="Gene3D" id="3.30.420.10">
    <property type="entry name" value="Ribonuclease H-like superfamily/Ribonuclease H"/>
    <property type="match status" value="1"/>
</dbReference>
<dbReference type="Gene3D" id="3.30.342.10">
    <property type="entry name" value="DNA Polymerase, chain B, domain 1"/>
    <property type="match status" value="1"/>
</dbReference>
<dbReference type="STRING" id="34508.A0A4U8UVY9"/>
<evidence type="ECO:0000256" key="13">
    <source>
        <dbReference type="ARBA" id="ARBA00022839"/>
    </source>
</evidence>
<evidence type="ECO:0000259" key="22">
    <source>
        <dbReference type="Pfam" id="PF00136"/>
    </source>
</evidence>
<keyword evidence="9 20" id="KW-0479">Metal-binding</keyword>
<keyword evidence="5 20" id="KW-0808">Transferase</keyword>
<keyword evidence="27" id="KW-1185">Reference proteome</keyword>
<evidence type="ECO:0000256" key="9">
    <source>
        <dbReference type="ARBA" id="ARBA00022723"/>
    </source>
</evidence>
<dbReference type="GO" id="GO:0006287">
    <property type="term" value="P:base-excision repair, gap-filling"/>
    <property type="evidence" value="ECO:0007669"/>
    <property type="project" value="TreeGrafter"/>
</dbReference>
<keyword evidence="8" id="KW-0540">Nuclease</keyword>
<keyword evidence="21" id="KW-0472">Membrane</keyword>
<dbReference type="InterPro" id="IPR056435">
    <property type="entry name" value="DPOD/Z_N"/>
</dbReference>
<keyword evidence="12 20" id="KW-0862">Zinc</keyword>
<dbReference type="Gene3D" id="3.90.1600.10">
    <property type="entry name" value="Palm domain of DNA polymerase"/>
    <property type="match status" value="1"/>
</dbReference>
<keyword evidence="14 20" id="KW-0239">DNA-directed DNA polymerase</keyword>
<keyword evidence="11" id="KW-0378">Hydrolase</keyword>
<feature type="transmembrane region" description="Helical" evidence="21">
    <location>
        <begin position="56"/>
        <end position="81"/>
    </location>
</feature>
<dbReference type="EMBL" id="AZBU02000001">
    <property type="protein sequence ID" value="TMS36317.1"/>
    <property type="molecule type" value="Genomic_DNA"/>
</dbReference>
<dbReference type="GO" id="GO:0043625">
    <property type="term" value="C:delta DNA polymerase complex"/>
    <property type="evidence" value="ECO:0007669"/>
    <property type="project" value="TreeGrafter"/>
</dbReference>
<name>A0A4U8UVY9_STECR</name>
<evidence type="ECO:0000256" key="14">
    <source>
        <dbReference type="ARBA" id="ARBA00022932"/>
    </source>
</evidence>
<evidence type="ECO:0000256" key="1">
    <source>
        <dbReference type="ARBA" id="ARBA00001966"/>
    </source>
</evidence>
<feature type="domain" description="DNA-directed DNA polymerase family B exonuclease" evidence="23">
    <location>
        <begin position="212"/>
        <end position="449"/>
    </location>
</feature>
<evidence type="ECO:0000256" key="6">
    <source>
        <dbReference type="ARBA" id="ARBA00022695"/>
    </source>
</evidence>
<evidence type="ECO:0000256" key="15">
    <source>
        <dbReference type="ARBA" id="ARBA00023004"/>
    </source>
</evidence>
<evidence type="ECO:0000256" key="18">
    <source>
        <dbReference type="ARBA" id="ARBA00023242"/>
    </source>
</evidence>
<keyword evidence="17 20" id="KW-0238">DNA-binding</keyword>
<evidence type="ECO:0000256" key="4">
    <source>
        <dbReference type="ARBA" id="ARBA00022485"/>
    </source>
</evidence>
<evidence type="ECO:0000256" key="19">
    <source>
        <dbReference type="ARBA" id="ARBA00049244"/>
    </source>
</evidence>
<keyword evidence="13" id="KW-0269">Exonuclease</keyword>
<dbReference type="Pfam" id="PF03104">
    <property type="entry name" value="DNA_pol_B_exo1"/>
    <property type="match status" value="1"/>
</dbReference>
<evidence type="ECO:0000259" key="23">
    <source>
        <dbReference type="Pfam" id="PF03104"/>
    </source>
</evidence>
<dbReference type="GO" id="GO:0008296">
    <property type="term" value="F:3'-5'-DNA exonuclease activity"/>
    <property type="evidence" value="ECO:0007669"/>
    <property type="project" value="TreeGrafter"/>
</dbReference>
<dbReference type="FunFam" id="1.10.132.60:FF:000001">
    <property type="entry name" value="DNA polymerase"/>
    <property type="match status" value="1"/>
</dbReference>
<dbReference type="PANTHER" id="PTHR10322:SF23">
    <property type="entry name" value="DNA POLYMERASE DELTA CATALYTIC SUBUNIT"/>
    <property type="match status" value="1"/>
</dbReference>
<evidence type="ECO:0000256" key="17">
    <source>
        <dbReference type="ARBA" id="ARBA00023125"/>
    </source>
</evidence>
<dbReference type="Pfam" id="PF24055">
    <property type="entry name" value="POL3_N"/>
    <property type="match status" value="1"/>
</dbReference>
<sequence length="1074" mass="121529">MEVIAVFVQIGWCEWVATIVRVCFVNICTGDFASERLWCNPSRNVMTAQIHRRNAILFRCYASLVAALMLFFIIIIALIIVEEDHPAVTFRLFGVTNKGNSICVHVSGYTPYLYILAPPGFGPEHVDSAVRILNEQVKKVSSNLGLPANEQLVTKIELVQGHNLYGYREDNAEQSTFLKVFVVVPKLIGICKNVVSGGVDLTSRGSRQGLQCFEANLDQEIRFMADTDMVGCGWVELNANEYHLRPKPMWHSRCQMEVNVDVEHLIVHSPTTPEWSSVAPLRTLSFDIECMGRRGIFPEPKHDAVIQIANMVRLEGEHEPFIKNCFVVGTCSPVIGSDIIECETEEVLLKKWTDFIQQVDPDIITGYNIQNFDIPYIINRAEALKIFNPVAYLGRILKTPSKVRESTLQSKQMGNRTIKNVNMEGRIIFDVLQVVLRDYKLRSYTLNNVSYHFLCEQKEDVEYSIIPDLQNGNAETRRRLAVYCMKDAYLPLKLLEKLMSIINYMEMARVTGVPLNFLLTRGQQVKVLSQILRKTKSENLFLPVIEVRQAEETYEGATVIEPKRGFYKEPIATLDFASLYPSIMIAHNTTLLEKPMPGMIEGVDYIKTPSNNFFVKRSRREGLLPKILEDLLSARKKAKSDLKNEKDPFRRMVLNGRQLALKISANSVYGFTGATVGKLPCLQISQSVTAFGRDMIHFTKEAVEGRYKKGSLDGKCVQDAIVVYGDTDSVMVKFGEMTVAQAMELGQDAAMEVSKQFIAPIKLEFEKVYYPFLLINKKRYAGLYFTKPDKYDKMDCKGLETVRRDNCPLVSSVLGTCLKKLLIEKDANGSVDYAKRQISDLLCNRIDISQLIITKELTRKGDKYASKLAHVELAERMRKRDAGSAPRLGDRVPYVMTAGCKNQPAYERAEDPIYVLQNSVPIDTNYYLTNQLAKPLARIFEPILGDKAESMLIEGDHTRFKAVSHSRVGGLVAFTKKSATCLGCKAVLKSGNEATCPHCKVQEPRIFLEKMAQLKETQLKFSKLWTECQNCAGTLHEEVLCSSRDCPIFYMREKVRVDLRDQTAVLKRFGAPTW</sequence>
<dbReference type="InterPro" id="IPR023211">
    <property type="entry name" value="DNA_pol_palm_dom_sf"/>
</dbReference>
<comment type="cofactor">
    <cofactor evidence="1 20">
        <name>[4Fe-4S] cluster</name>
        <dbReference type="ChEBI" id="CHEBI:49883"/>
    </cofactor>
</comment>
<dbReference type="GO" id="GO:0000166">
    <property type="term" value="F:nucleotide binding"/>
    <property type="evidence" value="ECO:0007669"/>
    <property type="project" value="InterPro"/>
</dbReference>
<comment type="caution">
    <text evidence="26">The sequence shown here is derived from an EMBL/GenBank/DDBJ whole genome shotgun (WGS) entry which is preliminary data.</text>
</comment>
<dbReference type="InterPro" id="IPR042087">
    <property type="entry name" value="DNA_pol_B_thumb"/>
</dbReference>
<dbReference type="InterPro" id="IPR006134">
    <property type="entry name" value="DNA-dir_DNA_pol_B_multi_dom"/>
</dbReference>
<dbReference type="Proteomes" id="UP000298663">
    <property type="component" value="Chromosome X"/>
</dbReference>
<dbReference type="PANTHER" id="PTHR10322">
    <property type="entry name" value="DNA POLYMERASE CATALYTIC SUBUNIT"/>
    <property type="match status" value="1"/>
</dbReference>
<comment type="catalytic activity">
    <reaction evidence="19 20">
        <text>DNA(n) + a 2'-deoxyribonucleoside 5'-triphosphate = DNA(n+1) + diphosphate</text>
        <dbReference type="Rhea" id="RHEA:22508"/>
        <dbReference type="Rhea" id="RHEA-COMP:17339"/>
        <dbReference type="Rhea" id="RHEA-COMP:17340"/>
        <dbReference type="ChEBI" id="CHEBI:33019"/>
        <dbReference type="ChEBI" id="CHEBI:61560"/>
        <dbReference type="ChEBI" id="CHEBI:173112"/>
        <dbReference type="EC" id="2.7.7.7"/>
    </reaction>
</comment>
<feature type="domain" description="DNA-directed DNA polymerase family B multifunctional" evidence="22">
    <location>
        <begin position="513"/>
        <end position="943"/>
    </location>
</feature>
<dbReference type="NCBIfam" id="TIGR00592">
    <property type="entry name" value="pol2"/>
    <property type="match status" value="1"/>
</dbReference>
<dbReference type="GO" id="GO:0008270">
    <property type="term" value="F:zinc ion binding"/>
    <property type="evidence" value="ECO:0007669"/>
    <property type="project" value="UniProtKB-KW"/>
</dbReference>
<evidence type="ECO:0000256" key="11">
    <source>
        <dbReference type="ARBA" id="ARBA00022801"/>
    </source>
</evidence>
<evidence type="ECO:0000259" key="25">
    <source>
        <dbReference type="Pfam" id="PF24055"/>
    </source>
</evidence>
<organism evidence="26 27">
    <name type="scientific">Steinernema carpocapsae</name>
    <name type="common">Entomopathogenic nematode</name>
    <dbReference type="NCBI Taxonomy" id="34508"/>
    <lineage>
        <taxon>Eukaryota</taxon>
        <taxon>Metazoa</taxon>
        <taxon>Ecdysozoa</taxon>
        <taxon>Nematoda</taxon>
        <taxon>Chromadorea</taxon>
        <taxon>Rhabditida</taxon>
        <taxon>Tylenchina</taxon>
        <taxon>Panagrolaimomorpha</taxon>
        <taxon>Strongyloidoidea</taxon>
        <taxon>Steinernematidae</taxon>
        <taxon>Steinernema</taxon>
    </lineage>
</organism>
<reference evidence="26 27" key="2">
    <citation type="journal article" date="2019" name="G3 (Bethesda)">
        <title>Hybrid Assembly of the Genome of the Entomopathogenic Nematode Steinernema carpocapsae Identifies the X-Chromosome.</title>
        <authorList>
            <person name="Serra L."/>
            <person name="Macchietto M."/>
            <person name="Macias-Munoz A."/>
            <person name="McGill C.J."/>
            <person name="Rodriguez I.M."/>
            <person name="Rodriguez B."/>
            <person name="Murad R."/>
            <person name="Mortazavi A."/>
        </authorList>
    </citation>
    <scope>NUCLEOTIDE SEQUENCE [LARGE SCALE GENOMIC DNA]</scope>
    <source>
        <strain evidence="26 27">ALL</strain>
    </source>
</reference>
<dbReference type="CDD" id="cd05533">
    <property type="entry name" value="POLBc_delta"/>
    <property type="match status" value="1"/>
</dbReference>
<evidence type="ECO:0000256" key="21">
    <source>
        <dbReference type="SAM" id="Phobius"/>
    </source>
</evidence>
<keyword evidence="7 20" id="KW-0235">DNA replication</keyword>
<dbReference type="GO" id="GO:0006297">
    <property type="term" value="P:nucleotide-excision repair, DNA gap filling"/>
    <property type="evidence" value="ECO:0007669"/>
    <property type="project" value="TreeGrafter"/>
</dbReference>
<dbReference type="FunFam" id="1.10.287.690:FF:000001">
    <property type="entry name" value="DNA polymerase"/>
    <property type="match status" value="1"/>
</dbReference>
<evidence type="ECO:0000256" key="2">
    <source>
        <dbReference type="ARBA" id="ARBA00004123"/>
    </source>
</evidence>
<keyword evidence="4 20" id="KW-0004">4Fe-4S</keyword>
<feature type="domain" description="DNA polymerase delta/zeta catalytic subunit N-terminal" evidence="25">
    <location>
        <begin position="108"/>
        <end position="188"/>
    </location>
</feature>
<dbReference type="CDD" id="cd05777">
    <property type="entry name" value="DNA_polB_delta_exo"/>
    <property type="match status" value="1"/>
</dbReference>
<dbReference type="InterPro" id="IPR006133">
    <property type="entry name" value="DNA-dir_DNA_pol_B_exonuc"/>
</dbReference>
<dbReference type="GO" id="GO:0051539">
    <property type="term" value="F:4 iron, 4 sulfur cluster binding"/>
    <property type="evidence" value="ECO:0007669"/>
    <property type="project" value="UniProtKB-KW"/>
</dbReference>
<keyword evidence="16 20" id="KW-0411">Iron-sulfur</keyword>
<keyword evidence="15 20" id="KW-0408">Iron</keyword>
<dbReference type="Gene3D" id="1.10.132.60">
    <property type="entry name" value="DNA polymerase family B, C-terminal domain"/>
    <property type="match status" value="1"/>
</dbReference>
<accession>A0A4U8UVY9</accession>
<evidence type="ECO:0000259" key="24">
    <source>
        <dbReference type="Pfam" id="PF14260"/>
    </source>
</evidence>
<keyword evidence="21" id="KW-1133">Transmembrane helix</keyword>
<evidence type="ECO:0000256" key="16">
    <source>
        <dbReference type="ARBA" id="ARBA00023014"/>
    </source>
</evidence>
<dbReference type="OrthoDB" id="2414538at2759"/>
<feature type="domain" description="C4-type zinc-finger of DNA polymerase delta" evidence="24">
    <location>
        <begin position="981"/>
        <end position="1052"/>
    </location>
</feature>
<evidence type="ECO:0000256" key="12">
    <source>
        <dbReference type="ARBA" id="ARBA00022833"/>
    </source>
</evidence>
<dbReference type="Pfam" id="PF00136">
    <property type="entry name" value="DNA_pol_B"/>
    <property type="match status" value="1"/>
</dbReference>
<dbReference type="SUPFAM" id="SSF53098">
    <property type="entry name" value="Ribonuclease H-like"/>
    <property type="match status" value="1"/>
</dbReference>
<evidence type="ECO:0000256" key="5">
    <source>
        <dbReference type="ARBA" id="ARBA00022679"/>
    </source>
</evidence>
<evidence type="ECO:0000256" key="8">
    <source>
        <dbReference type="ARBA" id="ARBA00022722"/>
    </source>
</evidence>
<dbReference type="InterPro" id="IPR012337">
    <property type="entry name" value="RNaseH-like_sf"/>
</dbReference>
<keyword evidence="21" id="KW-0812">Transmembrane</keyword>
<dbReference type="AlphaFoldDB" id="A0A4U8UVY9"/>
<evidence type="ECO:0000256" key="7">
    <source>
        <dbReference type="ARBA" id="ARBA00022705"/>
    </source>
</evidence>
<dbReference type="PRINTS" id="PR00106">
    <property type="entry name" value="DNAPOLB"/>
</dbReference>
<proteinExistence type="inferred from homology"/>
<dbReference type="GO" id="GO:0003677">
    <property type="term" value="F:DNA binding"/>
    <property type="evidence" value="ECO:0007669"/>
    <property type="project" value="UniProtKB-KW"/>
</dbReference>
<dbReference type="GO" id="GO:0045004">
    <property type="term" value="P:DNA replication proofreading"/>
    <property type="evidence" value="ECO:0007669"/>
    <property type="project" value="TreeGrafter"/>
</dbReference>
<comment type="subcellular location">
    <subcellularLocation>
        <location evidence="2 20">Nucleus</location>
    </subcellularLocation>
</comment>
<dbReference type="Gene3D" id="6.10.140.1540">
    <property type="match status" value="1"/>
</dbReference>
<reference evidence="26 27" key="1">
    <citation type="journal article" date="2015" name="Genome Biol.">
        <title>Comparative genomics of Steinernema reveals deeply conserved gene regulatory networks.</title>
        <authorList>
            <person name="Dillman A.R."/>
            <person name="Macchietto M."/>
            <person name="Porter C.F."/>
            <person name="Rogers A."/>
            <person name="Williams B."/>
            <person name="Antoshechkin I."/>
            <person name="Lee M.M."/>
            <person name="Goodwin Z."/>
            <person name="Lu X."/>
            <person name="Lewis E.E."/>
            <person name="Goodrich-Blair H."/>
            <person name="Stock S.P."/>
            <person name="Adams B.J."/>
            <person name="Sternberg P.W."/>
            <person name="Mortazavi A."/>
        </authorList>
    </citation>
    <scope>NUCLEOTIDE SEQUENCE [LARGE SCALE GENOMIC DNA]</scope>
    <source>
        <strain evidence="26 27">ALL</strain>
    </source>
</reference>
<dbReference type="Gene3D" id="1.10.287.690">
    <property type="entry name" value="Helix hairpin bin"/>
    <property type="match status" value="1"/>
</dbReference>
<dbReference type="InterPro" id="IPR017964">
    <property type="entry name" value="DNA-dir_DNA_pol_B_CS"/>
</dbReference>
<evidence type="ECO:0000313" key="26">
    <source>
        <dbReference type="EMBL" id="TMS36317.1"/>
    </source>
</evidence>
<dbReference type="EC" id="2.7.7.7" evidence="20"/>
<gene>
    <name evidence="26" type="ORF">L596_003510</name>
</gene>
<evidence type="ECO:0000256" key="20">
    <source>
        <dbReference type="RuleBase" id="RU000442"/>
    </source>
</evidence>
<comment type="similarity">
    <text evidence="3 20">Belongs to the DNA polymerase type-B family.</text>
</comment>
<protein>
    <recommendedName>
        <fullName evidence="20">DNA polymerase</fullName>
        <ecNumber evidence="20">2.7.7.7</ecNumber>
    </recommendedName>
</protein>
<dbReference type="InterPro" id="IPR006172">
    <property type="entry name" value="DNA-dir_DNA_pol_B"/>
</dbReference>
<evidence type="ECO:0000256" key="10">
    <source>
        <dbReference type="ARBA" id="ARBA00022771"/>
    </source>
</evidence>
<dbReference type="SMART" id="SM00486">
    <property type="entry name" value="POLBc"/>
    <property type="match status" value="1"/>
</dbReference>
<dbReference type="EMBL" id="CM016762">
    <property type="protein sequence ID" value="TMS36317.1"/>
    <property type="molecule type" value="Genomic_DNA"/>
</dbReference>
<keyword evidence="10 20" id="KW-0863">Zinc-finger</keyword>
<dbReference type="SUPFAM" id="SSF56672">
    <property type="entry name" value="DNA/RNA polymerases"/>
    <property type="match status" value="1"/>
</dbReference>
<dbReference type="InterPro" id="IPR036397">
    <property type="entry name" value="RNaseH_sf"/>
</dbReference>
<dbReference type="FunFam" id="3.30.420.10:FF:000004">
    <property type="entry name" value="DNA polymerase"/>
    <property type="match status" value="1"/>
</dbReference>
<keyword evidence="6 20" id="KW-0548">Nucleotidyltransferase</keyword>
<dbReference type="InterPro" id="IPR025687">
    <property type="entry name" value="Znf-C4pol"/>
</dbReference>
<dbReference type="PROSITE" id="PS00116">
    <property type="entry name" value="DNA_POLYMERASE_B"/>
    <property type="match status" value="1"/>
</dbReference>
<dbReference type="Pfam" id="PF14260">
    <property type="entry name" value="zf-C4pol"/>
    <property type="match status" value="1"/>
</dbReference>
<evidence type="ECO:0000313" key="27">
    <source>
        <dbReference type="Proteomes" id="UP000298663"/>
    </source>
</evidence>
<dbReference type="InterPro" id="IPR043502">
    <property type="entry name" value="DNA/RNA_pol_sf"/>
</dbReference>
<dbReference type="GO" id="GO:0003887">
    <property type="term" value="F:DNA-directed DNA polymerase activity"/>
    <property type="evidence" value="ECO:0007669"/>
    <property type="project" value="UniProtKB-KW"/>
</dbReference>
<dbReference type="InterPro" id="IPR050240">
    <property type="entry name" value="DNA_pol_type-B"/>
</dbReference>
<keyword evidence="18 20" id="KW-0539">Nucleus</keyword>
<evidence type="ECO:0000256" key="3">
    <source>
        <dbReference type="ARBA" id="ARBA00005755"/>
    </source>
</evidence>